<evidence type="ECO:0000313" key="2">
    <source>
        <dbReference type="EMBL" id="TET44182.1"/>
    </source>
</evidence>
<dbReference type="Proteomes" id="UP000315525">
    <property type="component" value="Unassembled WGS sequence"/>
</dbReference>
<dbReference type="EMBL" id="SOJN01000135">
    <property type="protein sequence ID" value="TET44182.1"/>
    <property type="molecule type" value="Genomic_DNA"/>
</dbReference>
<comment type="caution">
    <text evidence="2">The sequence shown here is derived from an EMBL/GenBank/DDBJ whole genome shotgun (WGS) entry which is preliminary data.</text>
</comment>
<sequence length="138" mass="15142">MVITERISFDTKGFCDQVDITQMVQEKIDGCDIKNGIVLVFVPGSTGAITTMEFEGGLEADIKKLMDRVVPESEEYAHNLTWGDGNGFSHVRSSLVGTSFAAPVIGGKMALGTWQQIVFLDFDNRARSRKLIVQLVGE</sequence>
<proteinExistence type="inferred from homology"/>
<evidence type="ECO:0000256" key="1">
    <source>
        <dbReference type="ARBA" id="ARBA00005534"/>
    </source>
</evidence>
<protein>
    <submittedName>
        <fullName evidence="2">YjbQ family protein</fullName>
    </submittedName>
</protein>
<dbReference type="PANTHER" id="PTHR30615:SF8">
    <property type="entry name" value="UPF0047 PROTEIN C4A8.02C"/>
    <property type="match status" value="1"/>
</dbReference>
<dbReference type="NCBIfam" id="TIGR00149">
    <property type="entry name" value="TIGR00149_YjbQ"/>
    <property type="match status" value="1"/>
</dbReference>
<dbReference type="PANTHER" id="PTHR30615">
    <property type="entry name" value="UNCHARACTERIZED PROTEIN YJBQ-RELATED"/>
    <property type="match status" value="1"/>
</dbReference>
<accession>A0A523UNQ9</accession>
<organism evidence="2 3">
    <name type="scientific">candidate division TA06 bacterium</name>
    <dbReference type="NCBI Taxonomy" id="2250710"/>
    <lineage>
        <taxon>Bacteria</taxon>
        <taxon>Bacteria division TA06</taxon>
    </lineage>
</organism>
<dbReference type="InterPro" id="IPR035917">
    <property type="entry name" value="YjbQ-like_sf"/>
</dbReference>
<dbReference type="Gene3D" id="2.60.120.460">
    <property type="entry name" value="YjbQ-like"/>
    <property type="match status" value="1"/>
</dbReference>
<dbReference type="SUPFAM" id="SSF111038">
    <property type="entry name" value="YjbQ-like"/>
    <property type="match status" value="1"/>
</dbReference>
<dbReference type="InterPro" id="IPR001602">
    <property type="entry name" value="UPF0047_YjbQ-like"/>
</dbReference>
<evidence type="ECO:0000313" key="3">
    <source>
        <dbReference type="Proteomes" id="UP000315525"/>
    </source>
</evidence>
<reference evidence="2 3" key="1">
    <citation type="submission" date="2019-03" db="EMBL/GenBank/DDBJ databases">
        <title>Metabolic potential of uncultured bacteria and archaea associated with petroleum seepage in deep-sea sediments.</title>
        <authorList>
            <person name="Dong X."/>
            <person name="Hubert C."/>
        </authorList>
    </citation>
    <scope>NUCLEOTIDE SEQUENCE [LARGE SCALE GENOMIC DNA]</scope>
    <source>
        <strain evidence="2">E44_bin18</strain>
    </source>
</reference>
<name>A0A523UNQ9_UNCT6</name>
<dbReference type="AlphaFoldDB" id="A0A523UNQ9"/>
<dbReference type="Pfam" id="PF01894">
    <property type="entry name" value="YjbQ"/>
    <property type="match status" value="1"/>
</dbReference>
<gene>
    <name evidence="2" type="ORF">E3J62_11085</name>
</gene>
<comment type="similarity">
    <text evidence="1">Belongs to the UPF0047 family.</text>
</comment>
<dbReference type="PIRSF" id="PIRSF004681">
    <property type="entry name" value="UCP004681"/>
    <property type="match status" value="1"/>
</dbReference>